<proteinExistence type="predicted"/>
<organism evidence="1 2">
    <name type="scientific">Holothuria leucospilota</name>
    <name type="common">Black long sea cucumber</name>
    <name type="synonym">Mertensiothuria leucospilota</name>
    <dbReference type="NCBI Taxonomy" id="206669"/>
    <lineage>
        <taxon>Eukaryota</taxon>
        <taxon>Metazoa</taxon>
        <taxon>Echinodermata</taxon>
        <taxon>Eleutherozoa</taxon>
        <taxon>Echinozoa</taxon>
        <taxon>Holothuroidea</taxon>
        <taxon>Aspidochirotacea</taxon>
        <taxon>Aspidochirotida</taxon>
        <taxon>Holothuriidae</taxon>
        <taxon>Holothuria</taxon>
    </lineage>
</organism>
<protein>
    <submittedName>
        <fullName evidence="1">Uncharacterized protein</fullName>
    </submittedName>
</protein>
<dbReference type="EMBL" id="JAIZAY010000004">
    <property type="protein sequence ID" value="KAJ8043742.1"/>
    <property type="molecule type" value="Genomic_DNA"/>
</dbReference>
<keyword evidence="2" id="KW-1185">Reference proteome</keyword>
<sequence>MGTAKANLLKPSNPWRWHPEIIKWTVALHAKLPAAYNPIRHSVFLSLPSVLTINKYVHLSKAEAGFIPSIVQRVVNGISAPPGEQRENVTFVLDEMKMKN</sequence>
<gene>
    <name evidence="1" type="ORF">HOLleu_10976</name>
</gene>
<comment type="caution">
    <text evidence="1">The sequence shown here is derived from an EMBL/GenBank/DDBJ whole genome shotgun (WGS) entry which is preliminary data.</text>
</comment>
<dbReference type="OrthoDB" id="2441813at2759"/>
<accession>A0A9Q1CEB8</accession>
<dbReference type="Proteomes" id="UP001152320">
    <property type="component" value="Chromosome 4"/>
</dbReference>
<evidence type="ECO:0000313" key="1">
    <source>
        <dbReference type="EMBL" id="KAJ8043742.1"/>
    </source>
</evidence>
<name>A0A9Q1CEB8_HOLLE</name>
<dbReference type="AlphaFoldDB" id="A0A9Q1CEB8"/>
<evidence type="ECO:0000313" key="2">
    <source>
        <dbReference type="Proteomes" id="UP001152320"/>
    </source>
</evidence>
<reference evidence="1" key="1">
    <citation type="submission" date="2021-10" db="EMBL/GenBank/DDBJ databases">
        <title>Tropical sea cucumber genome reveals ecological adaptation and Cuvierian tubules defense mechanism.</title>
        <authorList>
            <person name="Chen T."/>
        </authorList>
    </citation>
    <scope>NUCLEOTIDE SEQUENCE</scope>
    <source>
        <strain evidence="1">Nanhai2018</strain>
        <tissue evidence="1">Muscle</tissue>
    </source>
</reference>